<feature type="compositionally biased region" description="Basic and acidic residues" evidence="2">
    <location>
        <begin position="728"/>
        <end position="739"/>
    </location>
</feature>
<feature type="compositionally biased region" description="Polar residues" evidence="2">
    <location>
        <begin position="574"/>
        <end position="583"/>
    </location>
</feature>
<dbReference type="PANTHER" id="PTHR21597">
    <property type="entry name" value="THO2 PROTEIN"/>
    <property type="match status" value="1"/>
</dbReference>
<evidence type="ECO:0000313" key="5">
    <source>
        <dbReference type="Proteomes" id="UP000663828"/>
    </source>
</evidence>
<feature type="compositionally biased region" description="Polar residues" evidence="2">
    <location>
        <begin position="681"/>
        <end position="696"/>
    </location>
</feature>
<sequence>MSGIEVSSTLTREQLEAASGGELLRSEAGQFTAARNVKKSSIRLKEALLDNHLYLPLSIIIAQQRNCIVFKFGAQRIEHLKLIGSLYDQCQDTMVQFFTFLSNVLTTENFHHQFPSIDALVLGFHLQVDAAFQISRPLFNVNIQAKFDELRAVATKSPDENALAQIYIDAVTEVMSPVLAFVKTLHAQRTWDEMTPQFYLTFWSLSLSDLQVPEETYRRCIQALELEKTKIDERELTTGKKRKEKEKNQAIINKLREELVVQKEHKERVRARLEKERDNWFRISSKTKVETVTEFLQLCIFPRCLLSEIDAVYCAYFIRTIHDLATPNFSTIICYDRLFSDISYSLASCSENEAIRYGRFLQSLLDTVMSWHSNRQVFEQDCAKHPGFLTVFRNAGSATAKTGSAVQVPEQLDYDNYRHVCHKWHYKLTKSFISCLESNDYVQIRNALQVLTVLLPIYPKIAAFYTAVERRIKTICAAEKDRRHDLFALAKSYSGRLARKHGDMIEASQFHTVPERSASSSTSSSINNSNPGTKMNSPLPPSDGDAANVNDHPILSDSQSSQSSTTRSTKKDLANTSSTTTRQAGDRAGNTTGSSNISTTAPKSSSPAPSSQTATSIPATSTSNRSAVVTSTEPSTSRIKSDSVVNSSGSATNTASSTSSKTNRTAHGPSLPPSTPTSKSQVSSTTQIKSESNEASTGGGRVIKLSSNGNDRRESPPTSTTRISPPTSKKESSSNDKRNPSSSANEQQLSSTKTSASPSSRSTSSRTVTTSSRNNVSSASGNDDLIIKSEQTATNGANSSSSKNARAESIHDNAPGGKRSRGTSSKGDHSATSSHTDGSRNGSSRSVHREHKHESSKRARSSTPDKQSSNGGISSSSRRLNQTAESALSTTPVHQDTDNYSGSGIVDVSPSSSSTKRIKTNDIVSNGRSSRKETREDRHTSSSSSHRIPSSSSSRGERREKHHSSKETK</sequence>
<feature type="compositionally biased region" description="Low complexity" evidence="2">
    <location>
        <begin position="589"/>
        <end position="623"/>
    </location>
</feature>
<feature type="compositionally biased region" description="Low complexity" evidence="2">
    <location>
        <begin position="941"/>
        <end position="954"/>
    </location>
</feature>
<evidence type="ECO:0000313" key="4">
    <source>
        <dbReference type="EMBL" id="CAF1264203.1"/>
    </source>
</evidence>
<dbReference type="EMBL" id="CAJNOR010002219">
    <property type="protein sequence ID" value="CAF1264203.1"/>
    <property type="molecule type" value="Genomic_DNA"/>
</dbReference>
<gene>
    <name evidence="4" type="ORF">XAT740_LOCUS26943</name>
</gene>
<feature type="compositionally biased region" description="Low complexity" evidence="2">
    <location>
        <begin position="716"/>
        <end position="727"/>
    </location>
</feature>
<evidence type="ECO:0000256" key="2">
    <source>
        <dbReference type="SAM" id="MobiDB-lite"/>
    </source>
</evidence>
<feature type="domain" description="THO complex subunitTHOC2 C-terminal" evidence="3">
    <location>
        <begin position="191"/>
        <end position="497"/>
    </location>
</feature>
<dbReference type="GO" id="GO:0000445">
    <property type="term" value="C:THO complex part of transcription export complex"/>
    <property type="evidence" value="ECO:0007669"/>
    <property type="project" value="TreeGrafter"/>
</dbReference>
<feature type="compositionally biased region" description="Low complexity" evidence="2">
    <location>
        <begin position="517"/>
        <end position="530"/>
    </location>
</feature>
<feature type="compositionally biased region" description="Basic and acidic residues" evidence="2">
    <location>
        <begin position="930"/>
        <end position="940"/>
    </location>
</feature>
<feature type="compositionally biased region" description="Polar residues" evidence="2">
    <location>
        <begin position="878"/>
        <end position="900"/>
    </location>
</feature>
<evidence type="ECO:0000259" key="3">
    <source>
        <dbReference type="Pfam" id="PF11262"/>
    </source>
</evidence>
<comment type="caution">
    <text evidence="4">The sequence shown here is derived from an EMBL/GenBank/DDBJ whole genome shotgun (WGS) entry which is preliminary data.</text>
</comment>
<feature type="region of interest" description="Disordered" evidence="2">
    <location>
        <begin position="511"/>
        <end position="969"/>
    </location>
</feature>
<comment type="subunit">
    <text evidence="1">Component of the THO subcomplex, which is composed of THOC1, THOC2, THOC3, THOC5, THOC6 and THOC7. The THO subcomplex interacts with DDX39B to form the THO-DDX39B complex which multimerizes into a 28-subunit tetrameric assembly. Component of the transcription/export (TREX) complex at least composed of ALYREF/THOC4, DDX39B, SARNP/CIP29, CHTOP and the THO subcomplex; in the complex interacts with THOC1, THOC3, THOC5, THOC7 and DDX39B. TREX seems to have a dynamic structure involving ATP-dependent remodeling. Interacts with POLDIP3 and ZC3H11A.</text>
</comment>
<dbReference type="GO" id="GO:0003729">
    <property type="term" value="F:mRNA binding"/>
    <property type="evidence" value="ECO:0007669"/>
    <property type="project" value="TreeGrafter"/>
</dbReference>
<proteinExistence type="predicted"/>
<dbReference type="Proteomes" id="UP000663828">
    <property type="component" value="Unassembled WGS sequence"/>
</dbReference>
<feature type="compositionally biased region" description="Low complexity" evidence="2">
    <location>
        <begin position="556"/>
        <end position="567"/>
    </location>
</feature>
<evidence type="ECO:0000256" key="1">
    <source>
        <dbReference type="ARBA" id="ARBA00047033"/>
    </source>
</evidence>
<feature type="compositionally biased region" description="Low complexity" evidence="2">
    <location>
        <begin position="750"/>
        <end position="780"/>
    </location>
</feature>
<feature type="compositionally biased region" description="Polar residues" evidence="2">
    <location>
        <begin position="789"/>
        <end position="804"/>
    </location>
</feature>
<feature type="compositionally biased region" description="Polar residues" evidence="2">
    <location>
        <begin position="624"/>
        <end position="638"/>
    </location>
</feature>
<dbReference type="PANTHER" id="PTHR21597:SF0">
    <property type="entry name" value="THO COMPLEX SUBUNIT 2"/>
    <property type="match status" value="1"/>
</dbReference>
<feature type="compositionally biased region" description="Low complexity" evidence="2">
    <location>
        <begin position="901"/>
        <end position="914"/>
    </location>
</feature>
<keyword evidence="5" id="KW-1185">Reference proteome</keyword>
<dbReference type="InterPro" id="IPR040007">
    <property type="entry name" value="Tho2"/>
</dbReference>
<protein>
    <recommendedName>
        <fullName evidence="3">THO complex subunitTHOC2 C-terminal domain-containing protein</fullName>
    </recommendedName>
</protein>
<feature type="compositionally biased region" description="Polar residues" evidence="2">
    <location>
        <begin position="830"/>
        <end position="845"/>
    </location>
</feature>
<dbReference type="Pfam" id="PF11262">
    <property type="entry name" value="Tho2"/>
    <property type="match status" value="1"/>
</dbReference>
<organism evidence="4 5">
    <name type="scientific">Adineta ricciae</name>
    <name type="common">Rotifer</name>
    <dbReference type="NCBI Taxonomy" id="249248"/>
    <lineage>
        <taxon>Eukaryota</taxon>
        <taxon>Metazoa</taxon>
        <taxon>Spiralia</taxon>
        <taxon>Gnathifera</taxon>
        <taxon>Rotifera</taxon>
        <taxon>Eurotatoria</taxon>
        <taxon>Bdelloidea</taxon>
        <taxon>Adinetida</taxon>
        <taxon>Adinetidae</taxon>
        <taxon>Adineta</taxon>
    </lineage>
</organism>
<dbReference type="GO" id="GO:0006397">
    <property type="term" value="P:mRNA processing"/>
    <property type="evidence" value="ECO:0007669"/>
    <property type="project" value="InterPro"/>
</dbReference>
<dbReference type="InterPro" id="IPR021418">
    <property type="entry name" value="THO_THOC2_C"/>
</dbReference>
<feature type="compositionally biased region" description="Basic and acidic residues" evidence="2">
    <location>
        <begin position="955"/>
        <end position="969"/>
    </location>
</feature>
<name>A0A815AZP9_ADIRI</name>
<feature type="compositionally biased region" description="Low complexity" evidence="2">
    <location>
        <begin position="646"/>
        <end position="666"/>
    </location>
</feature>
<feature type="compositionally biased region" description="Low complexity" evidence="2">
    <location>
        <begin position="868"/>
        <end position="877"/>
    </location>
</feature>
<accession>A0A815AZP9</accession>
<dbReference type="GO" id="GO:0006406">
    <property type="term" value="P:mRNA export from nucleus"/>
    <property type="evidence" value="ECO:0007669"/>
    <property type="project" value="InterPro"/>
</dbReference>
<reference evidence="4" key="1">
    <citation type="submission" date="2021-02" db="EMBL/GenBank/DDBJ databases">
        <authorList>
            <person name="Nowell W R."/>
        </authorList>
    </citation>
    <scope>NUCLEOTIDE SEQUENCE</scope>
</reference>
<dbReference type="AlphaFoldDB" id="A0A815AZP9"/>